<dbReference type="EC" id="3.6.5.-" evidence="9"/>
<dbReference type="InterPro" id="IPR015349">
    <property type="entry name" value="OCT_dom"/>
</dbReference>
<feature type="binding site" evidence="9">
    <location>
        <position position="192"/>
    </location>
    <ligand>
        <name>Mg(2+)</name>
        <dbReference type="ChEBI" id="CHEBI:18420"/>
    </ligand>
</feature>
<feature type="domain" description="OCT" evidence="12">
    <location>
        <begin position="351"/>
        <end position="429"/>
    </location>
</feature>
<dbReference type="Gene3D" id="2.70.210.12">
    <property type="entry name" value="GTP1/OBG domain"/>
    <property type="match status" value="1"/>
</dbReference>
<dbReference type="InterPro" id="IPR014100">
    <property type="entry name" value="GTP-bd_Obg/CgtA"/>
</dbReference>
<dbReference type="InterPro" id="IPR006073">
    <property type="entry name" value="GTP-bd"/>
</dbReference>
<dbReference type="InterPro" id="IPR045086">
    <property type="entry name" value="OBG_GTPase"/>
</dbReference>
<keyword evidence="6 9" id="KW-0378">Hydrolase</keyword>
<dbReference type="SUPFAM" id="SSF52540">
    <property type="entry name" value="P-loop containing nucleoside triphosphate hydrolases"/>
    <property type="match status" value="1"/>
</dbReference>
<dbReference type="Proteomes" id="UP000245938">
    <property type="component" value="Unassembled WGS sequence"/>
</dbReference>
<protein>
    <recommendedName>
        <fullName evidence="9">GTPase Obg</fullName>
        <ecNumber evidence="9">3.6.5.-</ecNumber>
    </recommendedName>
    <alternativeName>
        <fullName evidence="9">GTP-binding protein Obg</fullName>
    </alternativeName>
</protein>
<keyword evidence="7 9" id="KW-0460">Magnesium</keyword>
<evidence type="ECO:0000313" key="15">
    <source>
        <dbReference type="Proteomes" id="UP000245938"/>
    </source>
</evidence>
<comment type="cofactor">
    <cofactor evidence="1 9">
        <name>Mg(2+)</name>
        <dbReference type="ChEBI" id="CHEBI:18420"/>
    </cofactor>
</comment>
<feature type="binding site" evidence="9">
    <location>
        <position position="172"/>
    </location>
    <ligand>
        <name>Mg(2+)</name>
        <dbReference type="ChEBI" id="CHEBI:18420"/>
    </ligand>
</feature>
<dbReference type="NCBIfam" id="TIGR02729">
    <property type="entry name" value="Obg_CgtA"/>
    <property type="match status" value="1"/>
</dbReference>
<keyword evidence="4 9" id="KW-0479">Metal-binding</keyword>
<proteinExistence type="inferred from homology"/>
<dbReference type="InterPro" id="IPR036726">
    <property type="entry name" value="GTP1_OBG_dom_sf"/>
</dbReference>
<dbReference type="Pfam" id="PF01018">
    <property type="entry name" value="GTP1_OBG"/>
    <property type="match status" value="1"/>
</dbReference>
<dbReference type="FunFam" id="2.70.210.12:FF:000001">
    <property type="entry name" value="GTPase Obg"/>
    <property type="match status" value="1"/>
</dbReference>
<feature type="domain" description="OBG-type G" evidence="11">
    <location>
        <begin position="159"/>
        <end position="329"/>
    </location>
</feature>
<dbReference type="InterPro" id="IPR006169">
    <property type="entry name" value="GTP1_OBG_dom"/>
</dbReference>
<comment type="caution">
    <text evidence="14">The sequence shown here is derived from an EMBL/GenBank/DDBJ whole genome shotgun (WGS) entry which is preliminary data.</text>
</comment>
<dbReference type="SUPFAM" id="SSF82051">
    <property type="entry name" value="Obg GTP-binding protein N-terminal domain"/>
    <property type="match status" value="1"/>
</dbReference>
<sequence length="429" mass="46982">MFVDHVKIYVKGGDGGDGMVAFRREKFVPNGGPAGGDGGNGGDLIFKVDEGLRTLMDFRFKRHFKAIPGENGMSKGAHGRGSKPSVVSVPPGTVVTDEETGRVIADLVEHGQEAVVARGGRGGRGNIKFATPSNPAPELSEKGEPGQELNVILELKVLADVGLVGFPSVGKSTLLSVVSSAKPKIGAYHFTTIVPNLGMVQVGEGQSFAMADLPGLIEGASEGVGLGHQFLRHIERTRVIVHIVDMSASEGRKPYDDYVTINKELEQYNMRLTERPQLIVANKMDMPESEENLIEFKKHFDDDVKIFSTSAVSRQGLQELLYSIVDLLDVTPEFLLNDDEEDASDATVMYKHEIKGADFIVTRDEDGAFVLSGDTIERLFKMTDFSREESIRRFARQMRGMGVDEALRENGAENGDTVRLLKFEFEFVE</sequence>
<evidence type="ECO:0000256" key="7">
    <source>
        <dbReference type="ARBA" id="ARBA00022842"/>
    </source>
</evidence>
<dbReference type="Pfam" id="PF01926">
    <property type="entry name" value="MMR_HSR1"/>
    <property type="match status" value="1"/>
</dbReference>
<dbReference type="GO" id="GO:0003924">
    <property type="term" value="F:GTPase activity"/>
    <property type="evidence" value="ECO:0007669"/>
    <property type="project" value="UniProtKB-UniRule"/>
</dbReference>
<organism evidence="14 15">
    <name type="scientific">Kurthia sibirica</name>
    <dbReference type="NCBI Taxonomy" id="202750"/>
    <lineage>
        <taxon>Bacteria</taxon>
        <taxon>Bacillati</taxon>
        <taxon>Bacillota</taxon>
        <taxon>Bacilli</taxon>
        <taxon>Bacillales</taxon>
        <taxon>Caryophanaceae</taxon>
        <taxon>Kurthia</taxon>
    </lineage>
</organism>
<dbReference type="PROSITE" id="PS51883">
    <property type="entry name" value="OBG"/>
    <property type="match status" value="1"/>
</dbReference>
<feature type="binding site" evidence="9">
    <location>
        <begin position="212"/>
        <end position="215"/>
    </location>
    <ligand>
        <name>GTP</name>
        <dbReference type="ChEBI" id="CHEBI:37565"/>
    </ligand>
</feature>
<evidence type="ECO:0000256" key="6">
    <source>
        <dbReference type="ARBA" id="ARBA00022801"/>
    </source>
</evidence>
<dbReference type="PROSITE" id="PS51710">
    <property type="entry name" value="G_OBG"/>
    <property type="match status" value="1"/>
</dbReference>
<dbReference type="PANTHER" id="PTHR11702">
    <property type="entry name" value="DEVELOPMENTALLY REGULATED GTP-BINDING PROTEIN-RELATED"/>
    <property type="match status" value="1"/>
</dbReference>
<dbReference type="PROSITE" id="PS00905">
    <property type="entry name" value="GTP1_OBG"/>
    <property type="match status" value="1"/>
</dbReference>
<comment type="subunit">
    <text evidence="9">Monomer.</text>
</comment>
<dbReference type="InterPro" id="IPR006074">
    <property type="entry name" value="GTP1-OBG_CS"/>
</dbReference>
<feature type="compositionally biased region" description="Low complexity" evidence="10">
    <location>
        <begin position="82"/>
        <end position="93"/>
    </location>
</feature>
<dbReference type="RefSeq" id="WP_109307038.1">
    <property type="nucleotide sequence ID" value="NZ_BJUF01000027.1"/>
</dbReference>
<dbReference type="AlphaFoldDB" id="A0A2U3AIH4"/>
<dbReference type="NCBIfam" id="NF008956">
    <property type="entry name" value="PRK12299.1"/>
    <property type="match status" value="1"/>
</dbReference>
<evidence type="ECO:0000259" key="12">
    <source>
        <dbReference type="PROSITE" id="PS51881"/>
    </source>
</evidence>
<dbReference type="Gene3D" id="3.30.300.350">
    <property type="entry name" value="GTP-binding protein OBG, C-terminal domain"/>
    <property type="match status" value="1"/>
</dbReference>
<dbReference type="GO" id="GO:0000287">
    <property type="term" value="F:magnesium ion binding"/>
    <property type="evidence" value="ECO:0007669"/>
    <property type="project" value="InterPro"/>
</dbReference>
<dbReference type="Gene3D" id="3.40.50.300">
    <property type="entry name" value="P-loop containing nucleotide triphosphate hydrolases"/>
    <property type="match status" value="1"/>
</dbReference>
<dbReference type="EMBL" id="QFVR01000023">
    <property type="protein sequence ID" value="PWI24330.1"/>
    <property type="molecule type" value="Genomic_DNA"/>
</dbReference>
<dbReference type="GO" id="GO:0042254">
    <property type="term" value="P:ribosome biogenesis"/>
    <property type="evidence" value="ECO:0007669"/>
    <property type="project" value="UniProtKB-UniRule"/>
</dbReference>
<feature type="binding site" evidence="9">
    <location>
        <begin position="282"/>
        <end position="285"/>
    </location>
    <ligand>
        <name>GTP</name>
        <dbReference type="ChEBI" id="CHEBI:37565"/>
    </ligand>
</feature>
<gene>
    <name evidence="9" type="primary">obg</name>
    <name evidence="14" type="ORF">DEX24_13990</name>
</gene>
<evidence type="ECO:0000256" key="8">
    <source>
        <dbReference type="ARBA" id="ARBA00023134"/>
    </source>
</evidence>
<feature type="binding site" evidence="9">
    <location>
        <begin position="310"/>
        <end position="312"/>
    </location>
    <ligand>
        <name>GTP</name>
        <dbReference type="ChEBI" id="CHEBI:37565"/>
    </ligand>
</feature>
<feature type="region of interest" description="Disordered" evidence="10">
    <location>
        <begin position="69"/>
        <end position="93"/>
    </location>
</feature>
<comment type="similarity">
    <text evidence="2 9">Belongs to the TRAFAC class OBG-HflX-like GTPase superfamily. OBG GTPase family.</text>
</comment>
<dbReference type="InterPro" id="IPR036346">
    <property type="entry name" value="GTP-bd_prot_GTP1/OBG_C_sf"/>
</dbReference>
<evidence type="ECO:0000256" key="3">
    <source>
        <dbReference type="ARBA" id="ARBA00022490"/>
    </source>
</evidence>
<evidence type="ECO:0000313" key="14">
    <source>
        <dbReference type="EMBL" id="PWI24330.1"/>
    </source>
</evidence>
<keyword evidence="15" id="KW-1185">Reference proteome</keyword>
<dbReference type="InterPro" id="IPR027417">
    <property type="entry name" value="P-loop_NTPase"/>
</dbReference>
<dbReference type="PIRSF" id="PIRSF002401">
    <property type="entry name" value="GTP_bd_Obg/CgtA"/>
    <property type="match status" value="1"/>
</dbReference>
<evidence type="ECO:0000256" key="5">
    <source>
        <dbReference type="ARBA" id="ARBA00022741"/>
    </source>
</evidence>
<dbReference type="PRINTS" id="PR00326">
    <property type="entry name" value="GTP1OBG"/>
</dbReference>
<dbReference type="HAMAP" id="MF_01454">
    <property type="entry name" value="GTPase_Obg"/>
    <property type="match status" value="1"/>
</dbReference>
<comment type="subcellular location">
    <subcellularLocation>
        <location evidence="9">Cytoplasm</location>
    </subcellularLocation>
</comment>
<feature type="domain" description="Obg" evidence="13">
    <location>
        <begin position="1"/>
        <end position="158"/>
    </location>
</feature>
<evidence type="ECO:0000256" key="10">
    <source>
        <dbReference type="SAM" id="MobiDB-lite"/>
    </source>
</evidence>
<evidence type="ECO:0000256" key="2">
    <source>
        <dbReference type="ARBA" id="ARBA00007699"/>
    </source>
</evidence>
<dbReference type="NCBIfam" id="NF008955">
    <property type="entry name" value="PRK12297.1"/>
    <property type="match status" value="1"/>
</dbReference>
<keyword evidence="8 9" id="KW-0342">GTP-binding</keyword>
<dbReference type="CDD" id="cd01898">
    <property type="entry name" value="Obg"/>
    <property type="match status" value="1"/>
</dbReference>
<dbReference type="PROSITE" id="PS51881">
    <property type="entry name" value="OCT"/>
    <property type="match status" value="1"/>
</dbReference>
<dbReference type="SUPFAM" id="SSF102741">
    <property type="entry name" value="Obg GTP-binding protein C-terminal domain"/>
    <property type="match status" value="1"/>
</dbReference>
<comment type="function">
    <text evidence="9">An essential GTPase which binds GTP, GDP and possibly (p)ppGpp with moderate affinity, with high nucleotide exchange rates and a fairly low GTP hydrolysis rate. Plays a role in control of the cell cycle, stress response, ribosome biogenesis and in those bacteria that undergo differentiation, in morphogenesis control.</text>
</comment>
<keyword evidence="5 9" id="KW-0547">Nucleotide-binding</keyword>
<dbReference type="PANTHER" id="PTHR11702:SF31">
    <property type="entry name" value="MITOCHONDRIAL RIBOSOME-ASSOCIATED GTPASE 2"/>
    <property type="match status" value="1"/>
</dbReference>
<dbReference type="Pfam" id="PF09269">
    <property type="entry name" value="DUF1967"/>
    <property type="match status" value="1"/>
</dbReference>
<name>A0A2U3AIH4_9BACL</name>
<dbReference type="NCBIfam" id="TIGR03595">
    <property type="entry name" value="Obg_CgtA_exten"/>
    <property type="match status" value="1"/>
</dbReference>
<keyword evidence="3 9" id="KW-0963">Cytoplasm</keyword>
<dbReference type="GO" id="GO:0005737">
    <property type="term" value="C:cytoplasm"/>
    <property type="evidence" value="ECO:0007669"/>
    <property type="project" value="UniProtKB-SubCell"/>
</dbReference>
<evidence type="ECO:0000256" key="4">
    <source>
        <dbReference type="ARBA" id="ARBA00022723"/>
    </source>
</evidence>
<dbReference type="OrthoDB" id="9807318at2"/>
<evidence type="ECO:0000259" key="13">
    <source>
        <dbReference type="PROSITE" id="PS51883"/>
    </source>
</evidence>
<evidence type="ECO:0000256" key="9">
    <source>
        <dbReference type="HAMAP-Rule" id="MF_01454"/>
    </source>
</evidence>
<reference evidence="14 15" key="1">
    <citation type="submission" date="2018-05" db="EMBL/GenBank/DDBJ databases">
        <title>Kurthia sibirica genome sequence.</title>
        <authorList>
            <person name="Maclea K.S."/>
            <person name="Goen A.E."/>
        </authorList>
    </citation>
    <scope>NUCLEOTIDE SEQUENCE [LARGE SCALE GENOMIC DNA]</scope>
    <source>
        <strain evidence="14 15">ATCC 49154</strain>
    </source>
</reference>
<dbReference type="GO" id="GO:0005525">
    <property type="term" value="F:GTP binding"/>
    <property type="evidence" value="ECO:0007669"/>
    <property type="project" value="UniProtKB-UniRule"/>
</dbReference>
<dbReference type="NCBIfam" id="NF008954">
    <property type="entry name" value="PRK12296.1"/>
    <property type="match status" value="1"/>
</dbReference>
<dbReference type="FunFam" id="3.40.50.300:FF:000515">
    <property type="entry name" value="GTPase Obg"/>
    <property type="match status" value="1"/>
</dbReference>
<evidence type="ECO:0000259" key="11">
    <source>
        <dbReference type="PROSITE" id="PS51710"/>
    </source>
</evidence>
<evidence type="ECO:0000256" key="1">
    <source>
        <dbReference type="ARBA" id="ARBA00001946"/>
    </source>
</evidence>
<dbReference type="InterPro" id="IPR031167">
    <property type="entry name" value="G_OBG"/>
</dbReference>
<feature type="binding site" evidence="9">
    <location>
        <begin position="165"/>
        <end position="172"/>
    </location>
    <ligand>
        <name>GTP</name>
        <dbReference type="ChEBI" id="CHEBI:37565"/>
    </ligand>
</feature>
<feature type="binding site" evidence="9">
    <location>
        <begin position="190"/>
        <end position="194"/>
    </location>
    <ligand>
        <name>GTP</name>
        <dbReference type="ChEBI" id="CHEBI:37565"/>
    </ligand>
</feature>
<accession>A0A2U3AIH4</accession>